<dbReference type="AlphaFoldDB" id="A0A1B1BLB2"/>
<keyword evidence="4" id="KW-1185">Reference proteome</keyword>
<dbReference type="InterPro" id="IPR038186">
    <property type="entry name" value="CHAD_dom_sf"/>
</dbReference>
<gene>
    <name evidence="3" type="ORF">PA27867_2457</name>
</gene>
<feature type="domain" description="CHAD" evidence="2">
    <location>
        <begin position="239"/>
        <end position="552"/>
    </location>
</feature>
<dbReference type="PROSITE" id="PS51708">
    <property type="entry name" value="CHAD"/>
    <property type="match status" value="1"/>
</dbReference>
<evidence type="ECO:0000313" key="4">
    <source>
        <dbReference type="Proteomes" id="UP000092582"/>
    </source>
</evidence>
<dbReference type="KEGG" id="cart:PA27867_2457"/>
<proteinExistence type="predicted"/>
<evidence type="ECO:0000259" key="1">
    <source>
        <dbReference type="PROSITE" id="PS51707"/>
    </source>
</evidence>
<dbReference type="InterPro" id="IPR033469">
    <property type="entry name" value="CYTH-like_dom_sf"/>
</dbReference>
<organism evidence="3 4">
    <name type="scientific">Cryobacterium arcticum</name>
    <dbReference type="NCBI Taxonomy" id="670052"/>
    <lineage>
        <taxon>Bacteria</taxon>
        <taxon>Bacillati</taxon>
        <taxon>Actinomycetota</taxon>
        <taxon>Actinomycetes</taxon>
        <taxon>Micrococcales</taxon>
        <taxon>Microbacteriaceae</taxon>
        <taxon>Cryobacterium</taxon>
    </lineage>
</organism>
<dbReference type="STRING" id="670052.PA27867_2457"/>
<dbReference type="PANTHER" id="PTHR39339">
    <property type="entry name" value="SLR1444 PROTEIN"/>
    <property type="match status" value="1"/>
</dbReference>
<dbReference type="Pfam" id="PF01928">
    <property type="entry name" value="CYTH"/>
    <property type="match status" value="1"/>
</dbReference>
<dbReference type="RefSeq" id="WP_066596769.1">
    <property type="nucleotide sequence ID" value="NZ_CP016282.1"/>
</dbReference>
<evidence type="ECO:0000313" key="3">
    <source>
        <dbReference type="EMBL" id="ANP73405.1"/>
    </source>
</evidence>
<dbReference type="Pfam" id="PF05235">
    <property type="entry name" value="CHAD"/>
    <property type="match status" value="1"/>
</dbReference>
<dbReference type="OrthoDB" id="9777271at2"/>
<dbReference type="SMART" id="SM00880">
    <property type="entry name" value="CHAD"/>
    <property type="match status" value="1"/>
</dbReference>
<evidence type="ECO:0008006" key="5">
    <source>
        <dbReference type="Google" id="ProtNLM"/>
    </source>
</evidence>
<sequence length="564" mass="61333">MTGREQTEIERKYDVVDGSQVPPLRGIRGVTAVETHDPFTLTAVYYDTDTRDLARHRIVLRRREGGGDAGWHLKTPADEGRTEVHWPLDIGETGQTGEPDDAGTVPDEVLEPVRAIVRDRALTPLARISTVRTTTHLLGPDAEPLAEVADDEVAASDARGGTYRKWREWEVELLAGAPDTRKERTRLLDAIEATLSAAGAHPSASVAKIARAVGVDSLTDLAVSPVLPGLLPSPALLDPESAAVIVVGALRDLTATLIANDPLARADAPDAVHKMRTTVRRLRSVLAVYGRLFEKTAVTELRFELKHLGIELGRVRDVEVRGARLAAELAAAAPHSTTDADIRLVGGARREHAEALDGVRGYLLSARYYRTLDALDAFAEWPPFGPKADRPAAAEIRRDLAGAVRTLAKRVDAVAGADAPEPALHEVRKAARRLRYAAEAVAQAQPVRLEPDNRAKKKTGKKAARKSAKAFDKAAARFDELRGRYDDIAGVAKPLVKRLGDRHDRQLLLDEVERAGQTAHEAGENTLVYGLLLARAEEPDDTVDVVLADARKTLRRLEKMVKAL</sequence>
<name>A0A1B1BLB2_9MICO</name>
<dbReference type="Proteomes" id="UP000092582">
    <property type="component" value="Chromosome 1"/>
</dbReference>
<reference evidence="3 4" key="1">
    <citation type="submission" date="2016-06" db="EMBL/GenBank/DDBJ databases">
        <title>Genome sequencing of Cryobacterium arcticum PAMC 27867.</title>
        <authorList>
            <person name="Lee J."/>
            <person name="Kim O.-S."/>
        </authorList>
    </citation>
    <scope>NUCLEOTIDE SEQUENCE [LARGE SCALE GENOMIC DNA]</scope>
    <source>
        <strain evidence="3 4">PAMC 27867</strain>
    </source>
</reference>
<feature type="domain" description="CYTH" evidence="1">
    <location>
        <begin position="6"/>
        <end position="211"/>
    </location>
</feature>
<dbReference type="CDD" id="cd07374">
    <property type="entry name" value="CYTH-like_Pase"/>
    <property type="match status" value="1"/>
</dbReference>
<evidence type="ECO:0000259" key="2">
    <source>
        <dbReference type="PROSITE" id="PS51708"/>
    </source>
</evidence>
<dbReference type="Gene3D" id="2.40.320.10">
    <property type="entry name" value="Hypothetical Protein Pfu-838710-001"/>
    <property type="match status" value="1"/>
</dbReference>
<dbReference type="PROSITE" id="PS51707">
    <property type="entry name" value="CYTH"/>
    <property type="match status" value="1"/>
</dbReference>
<protein>
    <recommendedName>
        <fullName evidence="5">CHAD domain-containing protein</fullName>
    </recommendedName>
</protein>
<dbReference type="SMART" id="SM01118">
    <property type="entry name" value="CYTH"/>
    <property type="match status" value="1"/>
</dbReference>
<dbReference type="PANTHER" id="PTHR39339:SF1">
    <property type="entry name" value="CHAD DOMAIN-CONTAINING PROTEIN"/>
    <property type="match status" value="1"/>
</dbReference>
<dbReference type="Gene3D" id="1.40.20.10">
    <property type="entry name" value="CHAD domain"/>
    <property type="match status" value="1"/>
</dbReference>
<accession>A0A1B1BLB2</accession>
<dbReference type="InterPro" id="IPR007899">
    <property type="entry name" value="CHAD_dom"/>
</dbReference>
<dbReference type="InterPro" id="IPR023577">
    <property type="entry name" value="CYTH_domain"/>
</dbReference>
<dbReference type="SUPFAM" id="SSF55154">
    <property type="entry name" value="CYTH-like phosphatases"/>
    <property type="match status" value="1"/>
</dbReference>
<dbReference type="EMBL" id="CP016282">
    <property type="protein sequence ID" value="ANP73405.1"/>
    <property type="molecule type" value="Genomic_DNA"/>
</dbReference>
<dbReference type="PATRIC" id="fig|670052.7.peg.2523"/>